<keyword evidence="5" id="KW-0819">tRNA processing</keyword>
<evidence type="ECO:0000256" key="9">
    <source>
        <dbReference type="ARBA" id="ARBA00022842"/>
    </source>
</evidence>
<dbReference type="Pfam" id="PF02367">
    <property type="entry name" value="TsaE"/>
    <property type="match status" value="1"/>
</dbReference>
<proteinExistence type="inferred from homology"/>
<dbReference type="AlphaFoldDB" id="A0AAE5AHX7"/>
<dbReference type="GO" id="GO:0005524">
    <property type="term" value="F:ATP binding"/>
    <property type="evidence" value="ECO:0007669"/>
    <property type="project" value="UniProtKB-KW"/>
</dbReference>
<protein>
    <recommendedName>
        <fullName evidence="3">tRNA threonylcarbamoyladenosine biosynthesis protein TsaE</fullName>
    </recommendedName>
    <alternativeName>
        <fullName evidence="10">t(6)A37 threonylcarbamoyladenosine biosynthesis protein TsaE</fullName>
    </alternativeName>
</protein>
<sequence>MTNKYFLLKSIDDTFNLAKKITSIIDQKSVILLNGDLGVGKTTLAKNIIKLYLENEDLIITSPSFNIINEYIDNNIHIDNSKERNKKSFIHCDLYRLNNKEEIIQIGLIDLIYQEISPIIIEWPEIIKDYINNIKKDRIIDITISFNSFDDTKIDNNYELEDRSVLIKSYYIL</sequence>
<evidence type="ECO:0000256" key="2">
    <source>
        <dbReference type="ARBA" id="ARBA00007599"/>
    </source>
</evidence>
<comment type="similarity">
    <text evidence="2">Belongs to the TsaE family.</text>
</comment>
<reference evidence="11" key="1">
    <citation type="submission" date="2023-02" db="EMBL/GenBank/DDBJ databases">
        <title>Host association and intracellularity evolved multiple times independently in the Rickettsiales.</title>
        <authorList>
            <person name="Castelli M."/>
            <person name="Nardi T."/>
            <person name="Gammuto L."/>
            <person name="Bellinzona G."/>
            <person name="Sabaneyeva E."/>
            <person name="Potekhin A."/>
            <person name="Serra V."/>
            <person name="Petroni G."/>
            <person name="Sassera D."/>
        </authorList>
    </citation>
    <scope>NUCLEOTIDE SEQUENCE</scope>
    <source>
        <strain evidence="11">USBL-36I1</strain>
    </source>
</reference>
<evidence type="ECO:0000256" key="10">
    <source>
        <dbReference type="ARBA" id="ARBA00032441"/>
    </source>
</evidence>
<gene>
    <name evidence="11" type="ORF">Lyticum_00703</name>
</gene>
<dbReference type="GO" id="GO:0002949">
    <property type="term" value="P:tRNA threonylcarbamoyladenosine modification"/>
    <property type="evidence" value="ECO:0007669"/>
    <property type="project" value="InterPro"/>
</dbReference>
<comment type="caution">
    <text evidence="11">The sequence shown here is derived from an EMBL/GenBank/DDBJ whole genome shotgun (WGS) entry which is preliminary data.</text>
</comment>
<dbReference type="InterPro" id="IPR027417">
    <property type="entry name" value="P-loop_NTPase"/>
</dbReference>
<dbReference type="EMBL" id="JARGYU010000003">
    <property type="protein sequence ID" value="MDZ5761521.1"/>
    <property type="molecule type" value="Genomic_DNA"/>
</dbReference>
<keyword evidence="7" id="KW-0547">Nucleotide-binding</keyword>
<keyword evidence="4" id="KW-0963">Cytoplasm</keyword>
<dbReference type="RefSeq" id="WP_322498945.1">
    <property type="nucleotide sequence ID" value="NZ_JARGYU010000003.1"/>
</dbReference>
<dbReference type="PANTHER" id="PTHR33540">
    <property type="entry name" value="TRNA THREONYLCARBAMOYLADENOSINE BIOSYNTHESIS PROTEIN TSAE"/>
    <property type="match status" value="1"/>
</dbReference>
<keyword evidence="9" id="KW-0460">Magnesium</keyword>
<evidence type="ECO:0000256" key="5">
    <source>
        <dbReference type="ARBA" id="ARBA00022694"/>
    </source>
</evidence>
<accession>A0AAE5AHX7</accession>
<evidence type="ECO:0000313" key="12">
    <source>
        <dbReference type="Proteomes" id="UP001289135"/>
    </source>
</evidence>
<dbReference type="GO" id="GO:0046872">
    <property type="term" value="F:metal ion binding"/>
    <property type="evidence" value="ECO:0007669"/>
    <property type="project" value="UniProtKB-KW"/>
</dbReference>
<evidence type="ECO:0000256" key="1">
    <source>
        <dbReference type="ARBA" id="ARBA00004496"/>
    </source>
</evidence>
<dbReference type="NCBIfam" id="TIGR00150">
    <property type="entry name" value="T6A_YjeE"/>
    <property type="match status" value="1"/>
</dbReference>
<dbReference type="InterPro" id="IPR003442">
    <property type="entry name" value="T6A_TsaE"/>
</dbReference>
<organism evidence="11 12">
    <name type="scientific">Lyticum sinuosum</name>
    <dbReference type="NCBI Taxonomy" id="1332059"/>
    <lineage>
        <taxon>Bacteria</taxon>
        <taxon>Pseudomonadati</taxon>
        <taxon>Pseudomonadota</taxon>
        <taxon>Alphaproteobacteria</taxon>
        <taxon>Rickettsiales</taxon>
        <taxon>Lyticum</taxon>
    </lineage>
</organism>
<evidence type="ECO:0000313" key="11">
    <source>
        <dbReference type="EMBL" id="MDZ5761521.1"/>
    </source>
</evidence>
<dbReference type="PANTHER" id="PTHR33540:SF2">
    <property type="entry name" value="TRNA THREONYLCARBAMOYLADENOSINE BIOSYNTHESIS PROTEIN TSAE"/>
    <property type="match status" value="1"/>
</dbReference>
<evidence type="ECO:0000256" key="8">
    <source>
        <dbReference type="ARBA" id="ARBA00022840"/>
    </source>
</evidence>
<keyword evidence="6" id="KW-0479">Metal-binding</keyword>
<evidence type="ECO:0000256" key="7">
    <source>
        <dbReference type="ARBA" id="ARBA00022741"/>
    </source>
</evidence>
<comment type="subcellular location">
    <subcellularLocation>
        <location evidence="1">Cytoplasm</location>
    </subcellularLocation>
</comment>
<evidence type="ECO:0000256" key="3">
    <source>
        <dbReference type="ARBA" id="ARBA00019010"/>
    </source>
</evidence>
<dbReference type="Proteomes" id="UP001289135">
    <property type="component" value="Unassembled WGS sequence"/>
</dbReference>
<evidence type="ECO:0000256" key="4">
    <source>
        <dbReference type="ARBA" id="ARBA00022490"/>
    </source>
</evidence>
<name>A0AAE5AHX7_9RICK</name>
<keyword evidence="12" id="KW-1185">Reference proteome</keyword>
<evidence type="ECO:0000256" key="6">
    <source>
        <dbReference type="ARBA" id="ARBA00022723"/>
    </source>
</evidence>
<keyword evidence="8" id="KW-0067">ATP-binding</keyword>
<dbReference type="SUPFAM" id="SSF52540">
    <property type="entry name" value="P-loop containing nucleoside triphosphate hydrolases"/>
    <property type="match status" value="1"/>
</dbReference>
<dbReference type="GO" id="GO:0005737">
    <property type="term" value="C:cytoplasm"/>
    <property type="evidence" value="ECO:0007669"/>
    <property type="project" value="UniProtKB-SubCell"/>
</dbReference>
<dbReference type="Gene3D" id="3.40.50.300">
    <property type="entry name" value="P-loop containing nucleotide triphosphate hydrolases"/>
    <property type="match status" value="1"/>
</dbReference>